<gene>
    <name evidence="1" type="ORF">GCM10010911_68860</name>
</gene>
<name>A0A917E4J3_9BACL</name>
<accession>A0A917E4J3</accession>
<dbReference type="RefSeq" id="WP_189000225.1">
    <property type="nucleotide sequence ID" value="NZ_BMHP01000013.1"/>
</dbReference>
<reference evidence="1" key="2">
    <citation type="submission" date="2020-09" db="EMBL/GenBank/DDBJ databases">
        <authorList>
            <person name="Sun Q."/>
            <person name="Zhou Y."/>
        </authorList>
    </citation>
    <scope>NUCLEOTIDE SEQUENCE</scope>
    <source>
        <strain evidence="1">CGMCC 1.15178</strain>
    </source>
</reference>
<organism evidence="1 2">
    <name type="scientific">Paenibacillus nasutitermitis</name>
    <dbReference type="NCBI Taxonomy" id="1652958"/>
    <lineage>
        <taxon>Bacteria</taxon>
        <taxon>Bacillati</taxon>
        <taxon>Bacillota</taxon>
        <taxon>Bacilli</taxon>
        <taxon>Bacillales</taxon>
        <taxon>Paenibacillaceae</taxon>
        <taxon>Paenibacillus</taxon>
    </lineage>
</organism>
<dbReference type="EMBL" id="BMHP01000013">
    <property type="protein sequence ID" value="GGE00148.1"/>
    <property type="molecule type" value="Genomic_DNA"/>
</dbReference>
<comment type="caution">
    <text evidence="1">The sequence shown here is derived from an EMBL/GenBank/DDBJ whole genome shotgun (WGS) entry which is preliminary data.</text>
</comment>
<reference evidence="1" key="1">
    <citation type="journal article" date="2014" name="Int. J. Syst. Evol. Microbiol.">
        <title>Complete genome sequence of Corynebacterium casei LMG S-19264T (=DSM 44701T), isolated from a smear-ripened cheese.</title>
        <authorList>
            <consortium name="US DOE Joint Genome Institute (JGI-PGF)"/>
            <person name="Walter F."/>
            <person name="Albersmeier A."/>
            <person name="Kalinowski J."/>
            <person name="Ruckert C."/>
        </authorList>
    </citation>
    <scope>NUCLEOTIDE SEQUENCE</scope>
    <source>
        <strain evidence="1">CGMCC 1.15178</strain>
    </source>
</reference>
<dbReference type="Proteomes" id="UP000612456">
    <property type="component" value="Unassembled WGS sequence"/>
</dbReference>
<evidence type="ECO:0000313" key="2">
    <source>
        <dbReference type="Proteomes" id="UP000612456"/>
    </source>
</evidence>
<protein>
    <submittedName>
        <fullName evidence="1">Uncharacterized protein</fullName>
    </submittedName>
</protein>
<evidence type="ECO:0000313" key="1">
    <source>
        <dbReference type="EMBL" id="GGE00148.1"/>
    </source>
</evidence>
<keyword evidence="2" id="KW-1185">Reference proteome</keyword>
<dbReference type="AlphaFoldDB" id="A0A917E4J3"/>
<sequence>MKEALDYFLNEEQVCKETDDPDEGIDYIFMLDQEEWKILVGEWNDRSISWKSAVTYFAGFRRLSVNKEIVMKAINDEATSVYEQGLLSLHQTLTEEWEETGSTSIALSEQEKKAILEKLEKTSDGFREFPEYNELANLLTDG</sequence>
<proteinExistence type="predicted"/>